<accession>A0AA36M7X4</accession>
<dbReference type="EMBL" id="CATQJL010000305">
    <property type="protein sequence ID" value="CAJ0601068.1"/>
    <property type="molecule type" value="Genomic_DNA"/>
</dbReference>
<comment type="caution">
    <text evidence="1">The sequence shown here is derived from an EMBL/GenBank/DDBJ whole genome shotgun (WGS) entry which is preliminary data.</text>
</comment>
<protein>
    <submittedName>
        <fullName evidence="1">Uncharacterized protein</fullName>
    </submittedName>
</protein>
<organism evidence="1 2">
    <name type="scientific">Cylicocyclus nassatus</name>
    <name type="common">Nematode worm</name>
    <dbReference type="NCBI Taxonomy" id="53992"/>
    <lineage>
        <taxon>Eukaryota</taxon>
        <taxon>Metazoa</taxon>
        <taxon>Ecdysozoa</taxon>
        <taxon>Nematoda</taxon>
        <taxon>Chromadorea</taxon>
        <taxon>Rhabditida</taxon>
        <taxon>Rhabditina</taxon>
        <taxon>Rhabditomorpha</taxon>
        <taxon>Strongyloidea</taxon>
        <taxon>Strongylidae</taxon>
        <taxon>Cylicocyclus</taxon>
    </lineage>
</organism>
<reference evidence="1" key="1">
    <citation type="submission" date="2023-07" db="EMBL/GenBank/DDBJ databases">
        <authorList>
            <consortium name="CYATHOMIX"/>
        </authorList>
    </citation>
    <scope>NUCLEOTIDE SEQUENCE</scope>
    <source>
        <strain evidence="1">N/A</strain>
    </source>
</reference>
<proteinExistence type="predicted"/>
<evidence type="ECO:0000313" key="1">
    <source>
        <dbReference type="EMBL" id="CAJ0601068.1"/>
    </source>
</evidence>
<sequence length="270" mass="31499">MKYLPGKLSPTHDPVMMYKQSEVQEMNMMNTKQGQWKTDQRHPGYLPAIVRNRLTTAWMRKYAKKKTENNCHEIEARFAVYIEEADRGQYQMYPATVSEQIRTLCLKWMLRTKRRDPQADYIKTKPGKELFCLLGQISQVINNTKVLRPRMRVVSSSCDCITGILEEYERLFTDNPFQACTLSQVGPHGNPKLMRYSLSPVDMAQIEARNTLSADEDQNSREPSSLSKEVDRFWMLSKEEKTLLRIKKQNEVVWEMAKQNSDFLAQSMAL</sequence>
<name>A0AA36M7X4_CYLNA</name>
<gene>
    <name evidence="1" type="ORF">CYNAS_LOCUS13051</name>
</gene>
<evidence type="ECO:0000313" key="2">
    <source>
        <dbReference type="Proteomes" id="UP001176961"/>
    </source>
</evidence>
<dbReference type="AlphaFoldDB" id="A0AA36M7X4"/>
<keyword evidence="2" id="KW-1185">Reference proteome</keyword>
<dbReference type="Proteomes" id="UP001176961">
    <property type="component" value="Unassembled WGS sequence"/>
</dbReference>